<evidence type="ECO:0000313" key="9">
    <source>
        <dbReference type="EMBL" id="SQB99484.1"/>
    </source>
</evidence>
<dbReference type="InterPro" id="IPR007816">
    <property type="entry name" value="ResB-like_domain"/>
</dbReference>
<dbReference type="PANTHER" id="PTHR30071:SF1">
    <property type="entry name" value="CYTOCHROME B_B6 PROTEIN-RELATED"/>
    <property type="match status" value="1"/>
</dbReference>
<feature type="transmembrane region" description="Helical" evidence="6">
    <location>
        <begin position="734"/>
        <end position="750"/>
    </location>
</feature>
<keyword evidence="4 6" id="KW-1133">Transmembrane helix</keyword>
<dbReference type="RefSeq" id="WP_112058960.1">
    <property type="nucleotide sequence ID" value="NZ_UAWL01000006.1"/>
</dbReference>
<proteinExistence type="predicted"/>
<feature type="transmembrane region" description="Helical" evidence="6">
    <location>
        <begin position="755"/>
        <end position="774"/>
    </location>
</feature>
<feature type="domain" description="ResB-like" evidence="8">
    <location>
        <begin position="235"/>
        <end position="304"/>
    </location>
</feature>
<evidence type="ECO:0000256" key="2">
    <source>
        <dbReference type="ARBA" id="ARBA00022692"/>
    </source>
</evidence>
<evidence type="ECO:0000313" key="10">
    <source>
        <dbReference type="Proteomes" id="UP000250166"/>
    </source>
</evidence>
<feature type="domain" description="Cytochrome c assembly protein" evidence="7">
    <location>
        <begin position="728"/>
        <end position="931"/>
    </location>
</feature>
<dbReference type="GO" id="GO:0020037">
    <property type="term" value="F:heme binding"/>
    <property type="evidence" value="ECO:0007669"/>
    <property type="project" value="InterPro"/>
</dbReference>
<keyword evidence="3" id="KW-0201">Cytochrome c-type biogenesis</keyword>
<accession>A0A2X3BID5</accession>
<dbReference type="Pfam" id="PF01578">
    <property type="entry name" value="Cytochrom_C_asm"/>
    <property type="match status" value="1"/>
</dbReference>
<dbReference type="EMBL" id="UAWL01000006">
    <property type="protein sequence ID" value="SQB99484.1"/>
    <property type="molecule type" value="Genomic_DNA"/>
</dbReference>
<organism evidence="9 10">
    <name type="scientific">Helicobacter fennelliae</name>
    <dbReference type="NCBI Taxonomy" id="215"/>
    <lineage>
        <taxon>Bacteria</taxon>
        <taxon>Pseudomonadati</taxon>
        <taxon>Campylobacterota</taxon>
        <taxon>Epsilonproteobacteria</taxon>
        <taxon>Campylobacterales</taxon>
        <taxon>Helicobacteraceae</taxon>
        <taxon>Helicobacter</taxon>
    </lineage>
</organism>
<dbReference type="AlphaFoldDB" id="A0A2X3BID5"/>
<dbReference type="PANTHER" id="PTHR30071">
    <property type="entry name" value="HEME EXPORTER PROTEIN C"/>
    <property type="match status" value="1"/>
</dbReference>
<feature type="transmembrane region" description="Helical" evidence="6">
    <location>
        <begin position="794"/>
        <end position="822"/>
    </location>
</feature>
<keyword evidence="5 6" id="KW-0472">Membrane</keyword>
<feature type="transmembrane region" description="Helical" evidence="6">
    <location>
        <begin position="48"/>
        <end position="71"/>
    </location>
</feature>
<evidence type="ECO:0000259" key="7">
    <source>
        <dbReference type="Pfam" id="PF01578"/>
    </source>
</evidence>
<feature type="transmembrane region" description="Helical" evidence="6">
    <location>
        <begin position="12"/>
        <end position="36"/>
    </location>
</feature>
<evidence type="ECO:0000256" key="1">
    <source>
        <dbReference type="ARBA" id="ARBA00004141"/>
    </source>
</evidence>
<dbReference type="InterPro" id="IPR045062">
    <property type="entry name" value="Cyt_c_biogenesis_CcsA/CcmC"/>
</dbReference>
<feature type="transmembrane region" description="Helical" evidence="6">
    <location>
        <begin position="943"/>
        <end position="961"/>
    </location>
</feature>
<protein>
    <submittedName>
        <fullName evidence="9">Bifunctional cytochrome c biogenesis protein</fullName>
    </submittedName>
</protein>
<evidence type="ECO:0000256" key="3">
    <source>
        <dbReference type="ARBA" id="ARBA00022748"/>
    </source>
</evidence>
<feature type="transmembrane region" description="Helical" evidence="6">
    <location>
        <begin position="322"/>
        <end position="340"/>
    </location>
</feature>
<comment type="subcellular location">
    <subcellularLocation>
        <location evidence="1">Membrane</location>
        <topology evidence="1">Multi-pass membrane protein</topology>
    </subcellularLocation>
</comment>
<feature type="transmembrane region" description="Helical" evidence="6">
    <location>
        <begin position="352"/>
        <end position="371"/>
    </location>
</feature>
<name>A0A2X3BID5_9HELI</name>
<evidence type="ECO:0000256" key="4">
    <source>
        <dbReference type="ARBA" id="ARBA00022989"/>
    </source>
</evidence>
<evidence type="ECO:0000256" key="5">
    <source>
        <dbReference type="ARBA" id="ARBA00023136"/>
    </source>
</evidence>
<gene>
    <name evidence="9" type="ORF">NCTC13102_01809</name>
</gene>
<dbReference type="Pfam" id="PF05140">
    <property type="entry name" value="ResB"/>
    <property type="match status" value="1"/>
</dbReference>
<feature type="transmembrane region" description="Helical" evidence="6">
    <location>
        <begin position="700"/>
        <end position="722"/>
    </location>
</feature>
<keyword evidence="2 6" id="KW-0812">Transmembrane</keyword>
<feature type="transmembrane region" description="Helical" evidence="6">
    <location>
        <begin position="903"/>
        <end position="923"/>
    </location>
</feature>
<dbReference type="GO" id="GO:0017004">
    <property type="term" value="P:cytochrome complex assembly"/>
    <property type="evidence" value="ECO:0007669"/>
    <property type="project" value="UniProtKB-KW"/>
</dbReference>
<feature type="transmembrane region" description="Helical" evidence="6">
    <location>
        <begin position="83"/>
        <end position="103"/>
    </location>
</feature>
<evidence type="ECO:0000256" key="6">
    <source>
        <dbReference type="SAM" id="Phobius"/>
    </source>
</evidence>
<dbReference type="InterPro" id="IPR002541">
    <property type="entry name" value="Cyt_c_assembly"/>
</dbReference>
<dbReference type="Proteomes" id="UP000250166">
    <property type="component" value="Unassembled WGS sequence"/>
</dbReference>
<reference evidence="9 10" key="1">
    <citation type="submission" date="2018-06" db="EMBL/GenBank/DDBJ databases">
        <authorList>
            <consortium name="Pathogen Informatics"/>
            <person name="Doyle S."/>
        </authorList>
    </citation>
    <scope>NUCLEOTIDE SEQUENCE [LARGE SCALE GENOMIC DNA]</scope>
    <source>
        <strain evidence="9 10">NCTC13102</strain>
    </source>
</reference>
<sequence>MQTSTFWRYFKFLYSFWVILPVVFFYAFACGIATFIENDYGSVAARAMIYNAWWFDILHMYLALALLASFIKSNAWQRKKYASLVLHFSFVVIIIGAGITRFFGNEGNMSIPEGQSVNYYYTSENYLNITGLNEQWQKDYASIKADITTYGTLFSKPKLKAKTTLFDKPLIVESTDISILDTHAKSKNPQMVLKLKITYNDETKEVQLIGGDGNSYEFNPFRVEIGGLKMALHWGSKKAKLPFSIRLLEFELKTYAGSESPSSYASEVEVVDNEGKILFPFRIFMNNVLDFEGYRFYQSQYYGNQDGSMTTVLSVNKDPGKIPTYIGYALLIIGALLVLFDKKGRFMSLAQFLRSQQIAVFLFGVFVFVGMTSDLYAESKVESIDMHGKESSQVVQTDPHASALKREVKIPIDEINARINLLKDHSQEFAKRFARIQIQNIEGRIEPLDTMAMNIVHKIYKKDGYKGLSNIQVLMGFMIFPNDWATIKIISSETPKLRSILGVNTNEAYLSWLDVYNLSLNTSKLQNYVADITAHIPQSEYGTFEKDVLRVNESYEIIKSVQNLLYFRVFPDIKTKRWFSITELMQLQANGQIPQEEYKRLMEQIAPITDMLLFGIQKGVMENSWKDALLGLKALEVYQEQNGGSDYISENRISWEIWLNHYNIFEVLQIPYLILGILSFILVLVFILKDKPMPKALHKGLYYLIALCVLVHTFGLGVRWYVADHSPWSNSYESMLYIAWAAGIAGVVFFRKYLLALCAASFLAGISLIVAHIGLMNPQISNLVPVLKSYWLNIHVSVITASYGFLGLCFMLGVFGLILFILRSQRRPHIDKAIYSIVAINEMSMILGLLMLTIGNFLGGIWANESWGRYWGWDPKETWALISIGIYAIVLHLRFMGFKNMPFIFSAASVVAFYSILMTYYGVNYYLSGMHSYAAGDPLPIPWYLYVFVLGTIALIIIASFKKQLSKLI</sequence>
<feature type="transmembrane region" description="Helical" evidence="6">
    <location>
        <begin position="670"/>
        <end position="688"/>
    </location>
</feature>
<feature type="transmembrane region" description="Helical" evidence="6">
    <location>
        <begin position="878"/>
        <end position="896"/>
    </location>
</feature>
<evidence type="ECO:0000259" key="8">
    <source>
        <dbReference type="Pfam" id="PF05140"/>
    </source>
</evidence>
<feature type="transmembrane region" description="Helical" evidence="6">
    <location>
        <begin position="834"/>
        <end position="858"/>
    </location>
</feature>
<dbReference type="GO" id="GO:0005886">
    <property type="term" value="C:plasma membrane"/>
    <property type="evidence" value="ECO:0007669"/>
    <property type="project" value="TreeGrafter"/>
</dbReference>